<sequence length="180" mass="20256">MESFSRRLPSAFAAGEGPDIFLVSPGDFLRYSNGGVLQDITPHLDRAVIEDFGTALDSRRVDGHVYALPMETEPLAMFYSVDAWERAGLSEGDIPETWDRMLDVGDRLRSRTRAGLVFETQPGYFQNVTWYPWMWQGGGEVLDRRGNVAFDSRGTRQALQLWQDAVREGIAPRTCRPPAT</sequence>
<comment type="caution">
    <text evidence="1">The sequence shown here is derived from an EMBL/GenBank/DDBJ whole genome shotgun (WGS) entry which is preliminary data.</text>
</comment>
<evidence type="ECO:0000313" key="1">
    <source>
        <dbReference type="EMBL" id="MDT0309503.1"/>
    </source>
</evidence>
<dbReference type="Gene3D" id="3.40.190.10">
    <property type="entry name" value="Periplasmic binding protein-like II"/>
    <property type="match status" value="1"/>
</dbReference>
<gene>
    <name evidence="1" type="ORF">RM780_21445</name>
</gene>
<dbReference type="SUPFAM" id="SSF53850">
    <property type="entry name" value="Periplasmic binding protein-like II"/>
    <property type="match status" value="1"/>
</dbReference>
<name>A0ABU2LE99_9ACTN</name>
<reference evidence="2" key="1">
    <citation type="submission" date="2023-07" db="EMBL/GenBank/DDBJ databases">
        <title>30 novel species of actinomycetes from the DSMZ collection.</title>
        <authorList>
            <person name="Nouioui I."/>
        </authorList>
    </citation>
    <scope>NUCLEOTIDE SEQUENCE [LARGE SCALE GENOMIC DNA]</scope>
    <source>
        <strain evidence="2">DSM 44917</strain>
    </source>
</reference>
<dbReference type="PANTHER" id="PTHR43649">
    <property type="entry name" value="ARABINOSE-BINDING PROTEIN-RELATED"/>
    <property type="match status" value="1"/>
</dbReference>
<dbReference type="RefSeq" id="WP_311632463.1">
    <property type="nucleotide sequence ID" value="NZ_JAVREN010000039.1"/>
</dbReference>
<accession>A0ABU2LE99</accession>
<organism evidence="1 2">
    <name type="scientific">Streptomyces boetiae</name>
    <dbReference type="NCBI Taxonomy" id="3075541"/>
    <lineage>
        <taxon>Bacteria</taxon>
        <taxon>Bacillati</taxon>
        <taxon>Actinomycetota</taxon>
        <taxon>Actinomycetes</taxon>
        <taxon>Kitasatosporales</taxon>
        <taxon>Streptomycetaceae</taxon>
        <taxon>Streptomyces</taxon>
    </lineage>
</organism>
<proteinExistence type="predicted"/>
<dbReference type="InterPro" id="IPR050490">
    <property type="entry name" value="Bact_solute-bd_prot1"/>
</dbReference>
<dbReference type="PANTHER" id="PTHR43649:SF12">
    <property type="entry name" value="DIACETYLCHITOBIOSE BINDING PROTEIN DASA"/>
    <property type="match status" value="1"/>
</dbReference>
<dbReference type="Pfam" id="PF01547">
    <property type="entry name" value="SBP_bac_1"/>
    <property type="match status" value="1"/>
</dbReference>
<protein>
    <submittedName>
        <fullName evidence="1">Extracellular solute-binding protein</fullName>
    </submittedName>
</protein>
<dbReference type="Proteomes" id="UP001183388">
    <property type="component" value="Unassembled WGS sequence"/>
</dbReference>
<keyword evidence="2" id="KW-1185">Reference proteome</keyword>
<evidence type="ECO:0000313" key="2">
    <source>
        <dbReference type="Proteomes" id="UP001183388"/>
    </source>
</evidence>
<dbReference type="EMBL" id="JAVREN010000039">
    <property type="protein sequence ID" value="MDT0309503.1"/>
    <property type="molecule type" value="Genomic_DNA"/>
</dbReference>
<dbReference type="InterPro" id="IPR006059">
    <property type="entry name" value="SBP"/>
</dbReference>